<dbReference type="Proteomes" id="UP000594263">
    <property type="component" value="Unplaced"/>
</dbReference>
<name>A0A7N0UWI8_KALFE</name>
<accession>A0A7N0UWI8</accession>
<protein>
    <submittedName>
        <fullName evidence="1">Uncharacterized protein</fullName>
    </submittedName>
</protein>
<evidence type="ECO:0000313" key="2">
    <source>
        <dbReference type="Proteomes" id="UP000594263"/>
    </source>
</evidence>
<dbReference type="OMA" id="RSMPSVK"/>
<organism evidence="1 2">
    <name type="scientific">Kalanchoe fedtschenkoi</name>
    <name type="common">Lavender scallops</name>
    <name type="synonym">South American air plant</name>
    <dbReference type="NCBI Taxonomy" id="63787"/>
    <lineage>
        <taxon>Eukaryota</taxon>
        <taxon>Viridiplantae</taxon>
        <taxon>Streptophyta</taxon>
        <taxon>Embryophyta</taxon>
        <taxon>Tracheophyta</taxon>
        <taxon>Spermatophyta</taxon>
        <taxon>Magnoliopsida</taxon>
        <taxon>eudicotyledons</taxon>
        <taxon>Gunneridae</taxon>
        <taxon>Pentapetalae</taxon>
        <taxon>Saxifragales</taxon>
        <taxon>Crassulaceae</taxon>
        <taxon>Kalanchoe</taxon>
    </lineage>
</organism>
<dbReference type="EnsemblPlants" id="Kaladp0092s0087.1.v1.1">
    <property type="protein sequence ID" value="Kaladp0092s0087.1.v1.1.CDS.1"/>
    <property type="gene ID" value="Kaladp0092s0087.v1.1"/>
</dbReference>
<proteinExistence type="predicted"/>
<dbReference type="Gramene" id="Kaladp0092s0087.1.v1.1">
    <property type="protein sequence ID" value="Kaladp0092s0087.1.v1.1.CDS.1"/>
    <property type="gene ID" value="Kaladp0092s0087.v1.1"/>
</dbReference>
<keyword evidence="2" id="KW-1185">Reference proteome</keyword>
<dbReference type="AlphaFoldDB" id="A0A7N0UWI8"/>
<sequence>MTSIIQTIQNRTFSSSSSTLPLSSSDPADKSLLRRRLSSLSLRLHPAVPSPAVLRRSSSSASAAAEYARSSLRRWWDWSWSWVLSRKPAFTKDLEMDEAETSALGSHCRGTLKHVFYKIRSEVRKLVGSDNVGLPQTYRYDSINYAKNFNSGRR</sequence>
<reference evidence="1" key="1">
    <citation type="submission" date="2021-01" db="UniProtKB">
        <authorList>
            <consortium name="EnsemblPlants"/>
        </authorList>
    </citation>
    <scope>IDENTIFICATION</scope>
</reference>
<evidence type="ECO:0000313" key="1">
    <source>
        <dbReference type="EnsemblPlants" id="Kaladp0092s0087.1.v1.1.CDS.1"/>
    </source>
</evidence>
<dbReference type="PANTHER" id="PTHR35714">
    <property type="entry name" value="OS02G0715300 PROTEIN"/>
    <property type="match status" value="1"/>
</dbReference>
<dbReference type="PANTHER" id="PTHR35714:SF1">
    <property type="entry name" value="OS02G0715300 PROTEIN"/>
    <property type="match status" value="1"/>
</dbReference>